<dbReference type="PANTHER" id="PTHR30363">
    <property type="entry name" value="HTH-TYPE TRANSCRIPTIONAL REGULATOR SRLR-RELATED"/>
    <property type="match status" value="1"/>
</dbReference>
<evidence type="ECO:0000313" key="5">
    <source>
        <dbReference type="EMBL" id="EKU46344.1"/>
    </source>
</evidence>
<dbReference type="SUPFAM" id="SSF100950">
    <property type="entry name" value="NagB/RpiA/CoA transferase-like"/>
    <property type="match status" value="1"/>
</dbReference>
<evidence type="ECO:0000259" key="4">
    <source>
        <dbReference type="PROSITE" id="PS51000"/>
    </source>
</evidence>
<dbReference type="EMBL" id="AMSQ01000018">
    <property type="protein sequence ID" value="EKU46344.1"/>
    <property type="molecule type" value="Genomic_DNA"/>
</dbReference>
<dbReference type="Gene3D" id="3.40.50.1360">
    <property type="match status" value="1"/>
</dbReference>
<dbReference type="SMART" id="SM01134">
    <property type="entry name" value="DeoRC"/>
    <property type="match status" value="1"/>
</dbReference>
<dbReference type="STRING" id="1229783.C273_09534"/>
<dbReference type="PATRIC" id="fig|1229783.3.peg.1902"/>
<dbReference type="PROSITE" id="PS51000">
    <property type="entry name" value="HTH_DEOR_2"/>
    <property type="match status" value="1"/>
</dbReference>
<dbReference type="InterPro" id="IPR036390">
    <property type="entry name" value="WH_DNA-bd_sf"/>
</dbReference>
<dbReference type="InterPro" id="IPR037171">
    <property type="entry name" value="NagB/RpiA_transferase-like"/>
</dbReference>
<dbReference type="SUPFAM" id="SSF46785">
    <property type="entry name" value="Winged helix' DNA-binding domain"/>
    <property type="match status" value="1"/>
</dbReference>
<keyword evidence="6" id="KW-1185">Reference proteome</keyword>
<keyword evidence="3" id="KW-0804">Transcription</keyword>
<dbReference type="GO" id="GO:0016740">
    <property type="term" value="F:transferase activity"/>
    <property type="evidence" value="ECO:0007669"/>
    <property type="project" value="UniProtKB-KW"/>
</dbReference>
<keyword evidence="2" id="KW-0238">DNA-binding</keyword>
<dbReference type="RefSeq" id="WP_009384363.1">
    <property type="nucleotide sequence ID" value="NZ_AMSQ01000018.1"/>
</dbReference>
<dbReference type="OrthoDB" id="9797223at2"/>
<evidence type="ECO:0000256" key="2">
    <source>
        <dbReference type="ARBA" id="ARBA00023125"/>
    </source>
</evidence>
<dbReference type="PRINTS" id="PR00037">
    <property type="entry name" value="HTHLACR"/>
</dbReference>
<reference evidence="5 6" key="1">
    <citation type="journal article" date="2013" name="Genome Announc.">
        <title>Genome Sequence of Staphylococcus massiliensis Strain S46, Isolated from the Surface of Healthy Human Skin.</title>
        <authorList>
            <person name="Srivastav R."/>
            <person name="Singh A."/>
            <person name="Jangir P.K."/>
            <person name="Kumari C."/>
            <person name="Muduli S."/>
            <person name="Sharma R."/>
        </authorList>
    </citation>
    <scope>NUCLEOTIDE SEQUENCE [LARGE SCALE GENOMIC DNA]</scope>
    <source>
        <strain evidence="5 6">S46</strain>
    </source>
</reference>
<dbReference type="PANTHER" id="PTHR30363:SF44">
    <property type="entry name" value="AGA OPERON TRANSCRIPTIONAL REPRESSOR-RELATED"/>
    <property type="match status" value="1"/>
</dbReference>
<dbReference type="InterPro" id="IPR014036">
    <property type="entry name" value="DeoR-like_C"/>
</dbReference>
<evidence type="ECO:0000256" key="1">
    <source>
        <dbReference type="ARBA" id="ARBA00023015"/>
    </source>
</evidence>
<proteinExistence type="predicted"/>
<keyword evidence="1" id="KW-0805">Transcription regulation</keyword>
<dbReference type="SMART" id="SM00420">
    <property type="entry name" value="HTH_DEOR"/>
    <property type="match status" value="1"/>
</dbReference>
<sequence>MYNQNERFQYIVNRVKNYHKVTVKDMALFLQVTPETIRKDFQILEDDKVITRVHGGAIPYNHTNKEKPFERKWMQQESSKNQIASYAATLIDSGDVVVIDGGTTTGRLPQYLKNLKSVTFVTNSILVCAELNKAIEQERIDGEVIMLAGKTNFEQDVVSGSMTNSLISQFVFDKAFISCGAFDALYAYEYEWEEAIVSSLMLKQSKASYLLTDYTKRDKKTSYKISAIDDVDYIVTDYQFTEEFDYMKPDKWINVLGR</sequence>
<dbReference type="InterPro" id="IPR050313">
    <property type="entry name" value="Carb_Metab_HTH_regulators"/>
</dbReference>
<dbReference type="InterPro" id="IPR001034">
    <property type="entry name" value="DeoR_HTH"/>
</dbReference>
<dbReference type="PROSITE" id="PS00894">
    <property type="entry name" value="HTH_DEOR_1"/>
    <property type="match status" value="1"/>
</dbReference>
<accession>K9AGE3</accession>
<dbReference type="GO" id="GO:0003677">
    <property type="term" value="F:DNA binding"/>
    <property type="evidence" value="ECO:0007669"/>
    <property type="project" value="UniProtKB-KW"/>
</dbReference>
<protein>
    <submittedName>
        <fullName evidence="5">Lactose phosphotransferase system repressor</fullName>
    </submittedName>
</protein>
<dbReference type="Pfam" id="PF00455">
    <property type="entry name" value="DeoRC"/>
    <property type="match status" value="1"/>
</dbReference>
<feature type="domain" description="HTH deoR-type" evidence="4">
    <location>
        <begin position="4"/>
        <end position="59"/>
    </location>
</feature>
<evidence type="ECO:0000256" key="3">
    <source>
        <dbReference type="ARBA" id="ARBA00023163"/>
    </source>
</evidence>
<dbReference type="AlphaFoldDB" id="K9AGE3"/>
<dbReference type="GO" id="GO:0003700">
    <property type="term" value="F:DNA-binding transcription factor activity"/>
    <property type="evidence" value="ECO:0007669"/>
    <property type="project" value="InterPro"/>
</dbReference>
<organism evidence="5 6">
    <name type="scientific">Staphylococcus massiliensis S46</name>
    <dbReference type="NCBI Taxonomy" id="1229783"/>
    <lineage>
        <taxon>Bacteria</taxon>
        <taxon>Bacillati</taxon>
        <taxon>Bacillota</taxon>
        <taxon>Bacilli</taxon>
        <taxon>Bacillales</taxon>
        <taxon>Staphylococcaceae</taxon>
        <taxon>Staphylococcus</taxon>
    </lineage>
</organism>
<name>K9AGE3_9STAP</name>
<dbReference type="eggNOG" id="COG1349">
    <property type="taxonomic scope" value="Bacteria"/>
</dbReference>
<gene>
    <name evidence="5" type="ORF">C273_09534</name>
</gene>
<dbReference type="Proteomes" id="UP000009885">
    <property type="component" value="Unassembled WGS sequence"/>
</dbReference>
<dbReference type="Pfam" id="PF08220">
    <property type="entry name" value="HTH_DeoR"/>
    <property type="match status" value="1"/>
</dbReference>
<comment type="caution">
    <text evidence="5">The sequence shown here is derived from an EMBL/GenBank/DDBJ whole genome shotgun (WGS) entry which is preliminary data.</text>
</comment>
<evidence type="ECO:0000313" key="6">
    <source>
        <dbReference type="Proteomes" id="UP000009885"/>
    </source>
</evidence>
<dbReference type="InterPro" id="IPR018356">
    <property type="entry name" value="Tscrpt_reg_HTH_DeoR_CS"/>
</dbReference>
<keyword evidence="5" id="KW-0808">Transferase</keyword>